<dbReference type="Gene3D" id="3.40.50.300">
    <property type="entry name" value="P-loop containing nucleotide triphosphate hydrolases"/>
    <property type="match status" value="1"/>
</dbReference>
<evidence type="ECO:0000256" key="1">
    <source>
        <dbReference type="ARBA" id="ARBA00005417"/>
    </source>
</evidence>
<keyword evidence="3" id="KW-0067">ATP-binding</keyword>
<name>A0A8I0PFC1_9ACTN</name>
<feature type="compositionally biased region" description="Basic and acidic residues" evidence="4">
    <location>
        <begin position="301"/>
        <end position="311"/>
    </location>
</feature>
<feature type="compositionally biased region" description="Low complexity" evidence="4">
    <location>
        <begin position="234"/>
        <end position="244"/>
    </location>
</feature>
<evidence type="ECO:0000256" key="2">
    <source>
        <dbReference type="ARBA" id="ARBA00022741"/>
    </source>
</evidence>
<dbReference type="GO" id="GO:0005524">
    <property type="term" value="F:ATP binding"/>
    <property type="evidence" value="ECO:0007669"/>
    <property type="project" value="UniProtKB-KW"/>
</dbReference>
<dbReference type="GO" id="GO:0005886">
    <property type="term" value="C:plasma membrane"/>
    <property type="evidence" value="ECO:0007669"/>
    <property type="project" value="TreeGrafter"/>
</dbReference>
<dbReference type="InterPro" id="IPR003439">
    <property type="entry name" value="ABC_transporter-like_ATP-bd"/>
</dbReference>
<evidence type="ECO:0000256" key="3">
    <source>
        <dbReference type="ARBA" id="ARBA00022840"/>
    </source>
</evidence>
<dbReference type="PANTHER" id="PTHR24220:SF689">
    <property type="entry name" value="LIPOPROTEIN-RELEASING SYSTEM ATP-BINDING PROTEIN LOLD"/>
    <property type="match status" value="1"/>
</dbReference>
<evidence type="ECO:0000256" key="4">
    <source>
        <dbReference type="SAM" id="MobiDB-lite"/>
    </source>
</evidence>
<sequence length="319" mass="33337">MVAPPDNDVLWARGLTYAHDGSPALHGVSLAVREGEILAVTGPRGSGKTTLLRCLSGQLRAQRGEVWFNSVPVHTMGPLARERLRLDRFGWIDPEPVLVPELNAWENTALPLMLRGTGRRAAKAAALEWLERLDIRDTARKRPHALLQSERQRVVVARALVAAPTVLFADEPTAALHRAEHAHVLRTLTTAARSHDITVVLATHDPATAALADRTLTLLDGRQVKTLQLPPAPTAAGGHPPRAAQKPRPTASAEGGPAAGRGGRSPAGPGGRSTVDGGGEAVARQGDEPSGEGQAPGAGASEDRAAADGEGRAACSLSA</sequence>
<dbReference type="InterPro" id="IPR015854">
    <property type="entry name" value="ABC_transpr_LolD-like"/>
</dbReference>
<feature type="compositionally biased region" description="Gly residues" evidence="4">
    <location>
        <begin position="257"/>
        <end position="280"/>
    </location>
</feature>
<dbReference type="SMART" id="SM00382">
    <property type="entry name" value="AAA"/>
    <property type="match status" value="1"/>
</dbReference>
<reference evidence="6 7" key="1">
    <citation type="submission" date="2020-10" db="EMBL/GenBank/DDBJ databases">
        <title>Sequencing the genomes of 1000 actinobacteria strains.</title>
        <authorList>
            <person name="Klenk H.-P."/>
        </authorList>
    </citation>
    <scope>NUCLEOTIDE SEQUENCE [LARGE SCALE GENOMIC DNA]</scope>
    <source>
        <strain evidence="6 7">DSM 41803</strain>
    </source>
</reference>
<dbReference type="PANTHER" id="PTHR24220">
    <property type="entry name" value="IMPORT ATP-BINDING PROTEIN"/>
    <property type="match status" value="1"/>
</dbReference>
<evidence type="ECO:0000313" key="7">
    <source>
        <dbReference type="Proteomes" id="UP000629287"/>
    </source>
</evidence>
<comment type="similarity">
    <text evidence="1">Belongs to the ABC transporter superfamily.</text>
</comment>
<proteinExistence type="inferred from homology"/>
<dbReference type="InterPro" id="IPR027417">
    <property type="entry name" value="P-loop_NTPase"/>
</dbReference>
<feature type="domain" description="ABC transporter" evidence="5">
    <location>
        <begin position="10"/>
        <end position="245"/>
    </location>
</feature>
<gene>
    <name evidence="6" type="ORF">H4687_006702</name>
</gene>
<accession>A0A8I0PFC1</accession>
<comment type="caution">
    <text evidence="6">The sequence shown here is derived from an EMBL/GenBank/DDBJ whole genome shotgun (WGS) entry which is preliminary data.</text>
</comment>
<dbReference type="GO" id="GO:0016887">
    <property type="term" value="F:ATP hydrolysis activity"/>
    <property type="evidence" value="ECO:0007669"/>
    <property type="project" value="InterPro"/>
</dbReference>
<dbReference type="EMBL" id="JADBGF010000001">
    <property type="protein sequence ID" value="MBE1600573.1"/>
    <property type="molecule type" value="Genomic_DNA"/>
</dbReference>
<dbReference type="SUPFAM" id="SSF52540">
    <property type="entry name" value="P-loop containing nucleoside triphosphate hydrolases"/>
    <property type="match status" value="1"/>
</dbReference>
<keyword evidence="2" id="KW-0547">Nucleotide-binding</keyword>
<keyword evidence="6" id="KW-0449">Lipoprotein</keyword>
<dbReference type="OrthoDB" id="9802264at2"/>
<protein>
    <submittedName>
        <fullName evidence="6">ABC-type lipoprotein export system ATPase subunit</fullName>
    </submittedName>
</protein>
<keyword evidence="7" id="KW-1185">Reference proteome</keyword>
<evidence type="ECO:0000313" key="6">
    <source>
        <dbReference type="EMBL" id="MBE1600573.1"/>
    </source>
</evidence>
<dbReference type="Proteomes" id="UP000629287">
    <property type="component" value="Unassembled WGS sequence"/>
</dbReference>
<dbReference type="GO" id="GO:0022857">
    <property type="term" value="F:transmembrane transporter activity"/>
    <property type="evidence" value="ECO:0007669"/>
    <property type="project" value="TreeGrafter"/>
</dbReference>
<dbReference type="Pfam" id="PF00005">
    <property type="entry name" value="ABC_tran"/>
    <property type="match status" value="1"/>
</dbReference>
<dbReference type="PROSITE" id="PS50893">
    <property type="entry name" value="ABC_TRANSPORTER_2"/>
    <property type="match status" value="1"/>
</dbReference>
<feature type="region of interest" description="Disordered" evidence="4">
    <location>
        <begin position="229"/>
        <end position="319"/>
    </location>
</feature>
<evidence type="ECO:0000259" key="5">
    <source>
        <dbReference type="PROSITE" id="PS50893"/>
    </source>
</evidence>
<dbReference type="InterPro" id="IPR003593">
    <property type="entry name" value="AAA+_ATPase"/>
</dbReference>
<dbReference type="AlphaFoldDB" id="A0A8I0PFC1"/>
<organism evidence="6 7">
    <name type="scientific">Streptomyces stelliscabiei</name>
    <dbReference type="NCBI Taxonomy" id="146820"/>
    <lineage>
        <taxon>Bacteria</taxon>
        <taxon>Bacillati</taxon>
        <taxon>Actinomycetota</taxon>
        <taxon>Actinomycetes</taxon>
        <taxon>Kitasatosporales</taxon>
        <taxon>Streptomycetaceae</taxon>
        <taxon>Streptomyces</taxon>
    </lineage>
</organism>